<sequence length="879" mass="91917">MAPRWLVALLEAVVAADRVDDVVGDLEELHRRRHARWGGLLAWLLTVAEGSTAVLVHGARGAARALAGRGGFSRVELRLALRLLARQPVMTATSVIALGLGIGLVAGGFSVFRQGIFGELPFADADRWVNIESYAADTGSRTPIDPDRLLTFATEVSQFAYLGEARSESVNIALGGVDGGVEAVEAARVSPGIFGHLPWRPVLGRLLVADDARSGAAPVALIRRSLHERRFGGDSEVIGRTLEITGVDHVIVGVLPDEAGFPDQNELWLPHPEVGTATAGQSPAGSRFIAILGEQAEVEAAGARLQQLSDQRVGADPSLVPLRFRVRPLAHILVTPQIYLGIATFLSILVAVLMVIAANVGNLVMARTSQRSGELAVRTALGASRARIVGQLFAESLVMAALAAVLGLAAAGAVLEFYDGLLDELPFWVDLHVAPDTAAAVVLLALLATVVATVAPALKATRSAPGDALRGTRGASARIGRLGGVMIGAEVALSVALLGSALLFAEGFRRYVDPAFDLPDDRVLTARFGLDPSPSTLPTAAIPDDSLPALMTRLAASLEARPEVRAVGFAGDLPRTSPWPEPVEVEGGPTPADAPHTPVATIGPGLLEVLEQTPTSGRDFHPDDLAAGALPVALVTEAFAAARFGSSEVVGRRLRVLPESGDPDPATHPWRTVVGVVPDVMEVAGATGTGGVYLPHRALRSTWMAVRVDRDPAALAPVLRREVYTLDPALRLTQVVRLGEVGAENRAALAALSSGLSAIGAITLLLSLAGIYAIVSLSVTRRTREIGIRVALGEARGAVLSSILRRSGVILALGAVVGAGVGLAFTRMRLFVFAVPEAQWWLFPALVAGTAVAGLLACWIPARRALAIQPVDALRYDGG</sequence>
<keyword evidence="3 8" id="KW-0812">Transmembrane</keyword>
<feature type="domain" description="ABC3 transporter permease C-terminal" evidence="9">
    <location>
        <begin position="347"/>
        <end position="464"/>
    </location>
</feature>
<organism evidence="11 12">
    <name type="scientific">Gaopeijia maritima</name>
    <dbReference type="NCBI Taxonomy" id="3119007"/>
    <lineage>
        <taxon>Bacteria</taxon>
        <taxon>Pseudomonadati</taxon>
        <taxon>Gemmatimonadota</taxon>
        <taxon>Longimicrobiia</taxon>
        <taxon>Gaopeijiales</taxon>
        <taxon>Gaopeijiaceae</taxon>
        <taxon>Gaopeijia</taxon>
    </lineage>
</organism>
<evidence type="ECO:0000259" key="10">
    <source>
        <dbReference type="Pfam" id="PF12704"/>
    </source>
</evidence>
<evidence type="ECO:0000313" key="12">
    <source>
        <dbReference type="Proteomes" id="UP001484239"/>
    </source>
</evidence>
<feature type="transmembrane region" description="Helical" evidence="8">
    <location>
        <begin position="840"/>
        <end position="860"/>
    </location>
</feature>
<protein>
    <submittedName>
        <fullName evidence="11">ABC transporter permease</fullName>
    </submittedName>
</protein>
<keyword evidence="4 8" id="KW-1133">Transmembrane helix</keyword>
<evidence type="ECO:0000256" key="4">
    <source>
        <dbReference type="ARBA" id="ARBA00022989"/>
    </source>
</evidence>
<dbReference type="InterPro" id="IPR003838">
    <property type="entry name" value="ABC3_permease_C"/>
</dbReference>
<reference evidence="11 12" key="1">
    <citation type="submission" date="2024-02" db="EMBL/GenBank/DDBJ databases">
        <title>A novel Gemmatimonadota bacterium.</title>
        <authorList>
            <person name="Du Z.-J."/>
            <person name="Ye Y.-Q."/>
        </authorList>
    </citation>
    <scope>NUCLEOTIDE SEQUENCE [LARGE SCALE GENOMIC DNA]</scope>
    <source>
        <strain evidence="11 12">DH-20</strain>
    </source>
</reference>
<dbReference type="Pfam" id="PF02687">
    <property type="entry name" value="FtsX"/>
    <property type="match status" value="2"/>
</dbReference>
<feature type="region of interest" description="Disordered" evidence="7">
    <location>
        <begin position="572"/>
        <end position="597"/>
    </location>
</feature>
<evidence type="ECO:0000313" key="11">
    <source>
        <dbReference type="EMBL" id="MEK9499641.1"/>
    </source>
</evidence>
<evidence type="ECO:0000256" key="1">
    <source>
        <dbReference type="ARBA" id="ARBA00004651"/>
    </source>
</evidence>
<accession>A0ABU9E522</accession>
<comment type="subcellular location">
    <subcellularLocation>
        <location evidence="1">Cell membrane</location>
        <topology evidence="1">Multi-pass membrane protein</topology>
    </subcellularLocation>
</comment>
<evidence type="ECO:0000256" key="8">
    <source>
        <dbReference type="SAM" id="Phobius"/>
    </source>
</evidence>
<feature type="domain" description="MacB-like periplasmic core" evidence="10">
    <location>
        <begin position="91"/>
        <end position="308"/>
    </location>
</feature>
<evidence type="ECO:0000256" key="3">
    <source>
        <dbReference type="ARBA" id="ARBA00022692"/>
    </source>
</evidence>
<feature type="transmembrane region" description="Helical" evidence="8">
    <location>
        <begin position="397"/>
        <end position="418"/>
    </location>
</feature>
<proteinExistence type="inferred from homology"/>
<feature type="domain" description="MacB-like periplasmic core" evidence="10">
    <location>
        <begin position="491"/>
        <end position="709"/>
    </location>
</feature>
<evidence type="ECO:0000256" key="6">
    <source>
        <dbReference type="ARBA" id="ARBA00038076"/>
    </source>
</evidence>
<feature type="transmembrane region" description="Helical" evidence="8">
    <location>
        <begin position="809"/>
        <end position="828"/>
    </location>
</feature>
<feature type="transmembrane region" description="Helical" evidence="8">
    <location>
        <begin position="479"/>
        <end position="504"/>
    </location>
</feature>
<dbReference type="RefSeq" id="WP_405278419.1">
    <property type="nucleotide sequence ID" value="NZ_JBBHLI010000001.1"/>
</dbReference>
<keyword evidence="5 8" id="KW-0472">Membrane</keyword>
<dbReference type="Proteomes" id="UP001484239">
    <property type="component" value="Unassembled WGS sequence"/>
</dbReference>
<gene>
    <name evidence="11" type="ORF">WI372_01425</name>
</gene>
<evidence type="ECO:0000259" key="9">
    <source>
        <dbReference type="Pfam" id="PF02687"/>
    </source>
</evidence>
<evidence type="ECO:0000256" key="5">
    <source>
        <dbReference type="ARBA" id="ARBA00023136"/>
    </source>
</evidence>
<feature type="transmembrane region" description="Helical" evidence="8">
    <location>
        <begin position="438"/>
        <end position="458"/>
    </location>
</feature>
<comment type="caution">
    <text evidence="11">The sequence shown here is derived from an EMBL/GenBank/DDBJ whole genome shotgun (WGS) entry which is preliminary data.</text>
</comment>
<dbReference type="EMBL" id="JBBHLI010000001">
    <property type="protein sequence ID" value="MEK9499641.1"/>
    <property type="molecule type" value="Genomic_DNA"/>
</dbReference>
<dbReference type="PANTHER" id="PTHR30572:SF4">
    <property type="entry name" value="ABC TRANSPORTER PERMEASE YTRF"/>
    <property type="match status" value="1"/>
</dbReference>
<evidence type="ECO:0000256" key="2">
    <source>
        <dbReference type="ARBA" id="ARBA00022475"/>
    </source>
</evidence>
<feature type="domain" description="ABC3 transporter permease C-terminal" evidence="9">
    <location>
        <begin position="758"/>
        <end position="870"/>
    </location>
</feature>
<dbReference type="Pfam" id="PF12704">
    <property type="entry name" value="MacB_PCD"/>
    <property type="match status" value="2"/>
</dbReference>
<keyword evidence="2" id="KW-1003">Cell membrane</keyword>
<dbReference type="InterPro" id="IPR050250">
    <property type="entry name" value="Macrolide_Exporter_MacB"/>
</dbReference>
<keyword evidence="12" id="KW-1185">Reference proteome</keyword>
<dbReference type="PANTHER" id="PTHR30572">
    <property type="entry name" value="MEMBRANE COMPONENT OF TRANSPORTER-RELATED"/>
    <property type="match status" value="1"/>
</dbReference>
<feature type="transmembrane region" description="Helical" evidence="8">
    <location>
        <begin position="338"/>
        <end position="361"/>
    </location>
</feature>
<feature type="transmembrane region" description="Helical" evidence="8">
    <location>
        <begin position="755"/>
        <end position="779"/>
    </location>
</feature>
<dbReference type="InterPro" id="IPR025857">
    <property type="entry name" value="MacB_PCD"/>
</dbReference>
<name>A0ABU9E522_9BACT</name>
<feature type="transmembrane region" description="Helical" evidence="8">
    <location>
        <begin position="89"/>
        <end position="112"/>
    </location>
</feature>
<comment type="similarity">
    <text evidence="6">Belongs to the ABC-4 integral membrane protein family.</text>
</comment>
<evidence type="ECO:0000256" key="7">
    <source>
        <dbReference type="SAM" id="MobiDB-lite"/>
    </source>
</evidence>